<proteinExistence type="predicted"/>
<feature type="domain" description="DUF7708" evidence="2">
    <location>
        <begin position="70"/>
        <end position="206"/>
    </location>
</feature>
<dbReference type="AlphaFoldDB" id="A0AAN7HBG9"/>
<protein>
    <recommendedName>
        <fullName evidence="6">NACHT domain-containing protein</fullName>
    </recommendedName>
</protein>
<reference evidence="4" key="2">
    <citation type="submission" date="2023-05" db="EMBL/GenBank/DDBJ databases">
        <authorList>
            <consortium name="Lawrence Berkeley National Laboratory"/>
            <person name="Steindorff A."/>
            <person name="Hensen N."/>
            <person name="Bonometti L."/>
            <person name="Westerberg I."/>
            <person name="Brannstrom I.O."/>
            <person name="Guillou S."/>
            <person name="Cros-Aarteil S."/>
            <person name="Calhoun S."/>
            <person name="Haridas S."/>
            <person name="Kuo A."/>
            <person name="Mondo S."/>
            <person name="Pangilinan J."/>
            <person name="Riley R."/>
            <person name="Labutti K."/>
            <person name="Andreopoulos B."/>
            <person name="Lipzen A."/>
            <person name="Chen C."/>
            <person name="Yanf M."/>
            <person name="Daum C."/>
            <person name="Ng V."/>
            <person name="Clum A."/>
            <person name="Ohm R."/>
            <person name="Martin F."/>
            <person name="Silar P."/>
            <person name="Natvig D."/>
            <person name="Lalanne C."/>
            <person name="Gautier V."/>
            <person name="Ament-Velasquez S.L."/>
            <person name="Kruys A."/>
            <person name="Hutchinson M.I."/>
            <person name="Powell A.J."/>
            <person name="Barry K."/>
            <person name="Miller A.N."/>
            <person name="Grigoriev I.V."/>
            <person name="Debuchy R."/>
            <person name="Gladieux P."/>
            <person name="Thoren M.H."/>
            <person name="Johannesson H."/>
        </authorList>
    </citation>
    <scope>NUCLEOTIDE SEQUENCE</scope>
    <source>
        <strain evidence="4">CBS 359.72</strain>
    </source>
</reference>
<dbReference type="Proteomes" id="UP001303647">
    <property type="component" value="Unassembled WGS sequence"/>
</dbReference>
<evidence type="ECO:0000259" key="2">
    <source>
        <dbReference type="Pfam" id="PF24809"/>
    </source>
</evidence>
<dbReference type="PANTHER" id="PTHR10039:SF14">
    <property type="entry name" value="NACHT DOMAIN-CONTAINING PROTEIN"/>
    <property type="match status" value="1"/>
</dbReference>
<keyword evidence="5" id="KW-1185">Reference proteome</keyword>
<organism evidence="4 5">
    <name type="scientific">Corynascus novoguineensis</name>
    <dbReference type="NCBI Taxonomy" id="1126955"/>
    <lineage>
        <taxon>Eukaryota</taxon>
        <taxon>Fungi</taxon>
        <taxon>Dikarya</taxon>
        <taxon>Ascomycota</taxon>
        <taxon>Pezizomycotina</taxon>
        <taxon>Sordariomycetes</taxon>
        <taxon>Sordariomycetidae</taxon>
        <taxon>Sordariales</taxon>
        <taxon>Chaetomiaceae</taxon>
        <taxon>Corynascus</taxon>
    </lineage>
</organism>
<keyword evidence="1" id="KW-0677">Repeat</keyword>
<evidence type="ECO:0000313" key="5">
    <source>
        <dbReference type="Proteomes" id="UP001303647"/>
    </source>
</evidence>
<dbReference type="InterPro" id="IPR056125">
    <property type="entry name" value="DUF7708"/>
</dbReference>
<dbReference type="InterPro" id="IPR027417">
    <property type="entry name" value="P-loop_NTPase"/>
</dbReference>
<dbReference type="EMBL" id="MU857789">
    <property type="protein sequence ID" value="KAK4243691.1"/>
    <property type="molecule type" value="Genomic_DNA"/>
</dbReference>
<sequence>MPLAPVASPATRHTVRAAFEELRRTITPQDSRDFQKTTLQEVRQAALNIEAQLAARQCLRNMRRLMPLFKGLEHYEKVMGVLCNGTPYLPWVWAPIALILRVACEYVEAFEQIMKGYSRIASALKRFEILGEAFSSNADFQHILAVFYADILQFHKCAYKFVRRNGWKLLFLTSWARFQRRFDNILEDIERHEALIDLEANARDIAEGRQLRQDIRLWREESLDRIRQLDEEQMAKQYKAIMSWLKADESDQLAIFESISAEGAKHPGTCGWILKTPKVSSWLQKRRETAMLWLQGSPGTGKSAMSTQLINYMKAPKMFVIHHFCTYSYPSSTSYEQILRSLLLQLLRKDGDLVAHVYNKCVLERKSPTLSTLEHLLQVLLASLSSEPCQTEYIWILLDGLDECDADKQARVVSLMNQIASNSSSSEPTVCKVLVSSRPTRTLAKRLGKKKTLSLTDEKAALEKAIKQYASQRLQSLHQKFSQLDIGADELGEIEYGVARKAAGMFLYARLVLDYLATNIFFSGEEVRSSINHLPDKLTNFYQKILTQILAHLDARSVERIKCIFGWVAFSKRPLKKLEFLSAISFSSGDPNPRRLRPSKLTPRPSFIQSSSSNLVICVEEVLQQHAAATLACLISGLNVFNDGCPEHSKAVRVIKGIHGLHVYATEYWTDYLLSEASRHGGISSDTCVFRLARQLANNLEILAPSSVQRGDSDSGNSDERLVLLGQHKALQEHVKRSLMSGTIGQLERDLGSEQSYTTQPSDSPDGILVLLTSYQQYVRFILSQHDFPGISAEELEVFKKQFRTSAFTCHLKSCPRGTAGFDSAQLLREHELSHIRRFKCAFPVCQYPPFPSAQGLRRHERRDHQQNPARRPIRRVTRVDLDFANSMQTNDVLTDFDFDSFLQDGNGGEEGTFDLVKSILTNDVLTDDVLTDFDFDSFLQYNNGGEDGTFDFGNFGFSMERDTSSGATD</sequence>
<dbReference type="InterPro" id="IPR056884">
    <property type="entry name" value="NPHP3-like_N"/>
</dbReference>
<dbReference type="SUPFAM" id="SSF52540">
    <property type="entry name" value="P-loop containing nucleoside triphosphate hydrolases"/>
    <property type="match status" value="1"/>
</dbReference>
<dbReference type="PANTHER" id="PTHR10039">
    <property type="entry name" value="AMELOGENIN"/>
    <property type="match status" value="1"/>
</dbReference>
<dbReference type="Gene3D" id="3.40.50.300">
    <property type="entry name" value="P-loop containing nucleotide triphosphate hydrolases"/>
    <property type="match status" value="1"/>
</dbReference>
<feature type="domain" description="Nephrocystin 3-like N-terminal" evidence="3">
    <location>
        <begin position="268"/>
        <end position="438"/>
    </location>
</feature>
<reference evidence="4" key="1">
    <citation type="journal article" date="2023" name="Mol. Phylogenet. Evol.">
        <title>Genome-scale phylogeny and comparative genomics of the fungal order Sordariales.</title>
        <authorList>
            <person name="Hensen N."/>
            <person name="Bonometti L."/>
            <person name="Westerberg I."/>
            <person name="Brannstrom I.O."/>
            <person name="Guillou S."/>
            <person name="Cros-Aarteil S."/>
            <person name="Calhoun S."/>
            <person name="Haridas S."/>
            <person name="Kuo A."/>
            <person name="Mondo S."/>
            <person name="Pangilinan J."/>
            <person name="Riley R."/>
            <person name="LaButti K."/>
            <person name="Andreopoulos B."/>
            <person name="Lipzen A."/>
            <person name="Chen C."/>
            <person name="Yan M."/>
            <person name="Daum C."/>
            <person name="Ng V."/>
            <person name="Clum A."/>
            <person name="Steindorff A."/>
            <person name="Ohm R.A."/>
            <person name="Martin F."/>
            <person name="Silar P."/>
            <person name="Natvig D.O."/>
            <person name="Lalanne C."/>
            <person name="Gautier V."/>
            <person name="Ament-Velasquez S.L."/>
            <person name="Kruys A."/>
            <person name="Hutchinson M.I."/>
            <person name="Powell A.J."/>
            <person name="Barry K."/>
            <person name="Miller A.N."/>
            <person name="Grigoriev I.V."/>
            <person name="Debuchy R."/>
            <person name="Gladieux P."/>
            <person name="Hiltunen Thoren M."/>
            <person name="Johannesson H."/>
        </authorList>
    </citation>
    <scope>NUCLEOTIDE SEQUENCE</scope>
    <source>
        <strain evidence="4">CBS 359.72</strain>
    </source>
</reference>
<dbReference type="Pfam" id="PF24883">
    <property type="entry name" value="NPHP3_N"/>
    <property type="match status" value="1"/>
</dbReference>
<comment type="caution">
    <text evidence="4">The sequence shown here is derived from an EMBL/GenBank/DDBJ whole genome shotgun (WGS) entry which is preliminary data.</text>
</comment>
<evidence type="ECO:0008006" key="6">
    <source>
        <dbReference type="Google" id="ProtNLM"/>
    </source>
</evidence>
<accession>A0AAN7HBG9</accession>
<evidence type="ECO:0000313" key="4">
    <source>
        <dbReference type="EMBL" id="KAK4243691.1"/>
    </source>
</evidence>
<evidence type="ECO:0000259" key="3">
    <source>
        <dbReference type="Pfam" id="PF24883"/>
    </source>
</evidence>
<name>A0AAN7HBG9_9PEZI</name>
<dbReference type="Pfam" id="PF24809">
    <property type="entry name" value="DUF7708"/>
    <property type="match status" value="1"/>
</dbReference>
<evidence type="ECO:0000256" key="1">
    <source>
        <dbReference type="ARBA" id="ARBA00022737"/>
    </source>
</evidence>
<gene>
    <name evidence="4" type="ORF">C7999DRAFT_44542</name>
</gene>